<dbReference type="SUPFAM" id="SSF51905">
    <property type="entry name" value="FAD/NAD(P)-binding domain"/>
    <property type="match status" value="1"/>
</dbReference>
<evidence type="ECO:0000256" key="6">
    <source>
        <dbReference type="ARBA" id="ARBA00023284"/>
    </source>
</evidence>
<evidence type="ECO:0000259" key="7">
    <source>
        <dbReference type="PROSITE" id="PS50206"/>
    </source>
</evidence>
<dbReference type="EMBL" id="CP014352">
    <property type="protein sequence ID" value="AMS05216.1"/>
    <property type="molecule type" value="Genomic_DNA"/>
</dbReference>
<dbReference type="SUPFAM" id="SSF52821">
    <property type="entry name" value="Rhodanese/Cell cycle control phosphatase"/>
    <property type="match status" value="1"/>
</dbReference>
<evidence type="ECO:0000256" key="2">
    <source>
        <dbReference type="ARBA" id="ARBA00009130"/>
    </source>
</evidence>
<evidence type="ECO:0000313" key="10">
    <source>
        <dbReference type="Proteomes" id="UP000075221"/>
    </source>
</evidence>
<keyword evidence="3" id="KW-0285">Flavoprotein</keyword>
<keyword evidence="11" id="KW-1185">Reference proteome</keyword>
<dbReference type="Gene3D" id="3.50.50.60">
    <property type="entry name" value="FAD/NAD(P)-binding domain"/>
    <property type="match status" value="2"/>
</dbReference>
<dbReference type="SMART" id="SM00450">
    <property type="entry name" value="RHOD"/>
    <property type="match status" value="1"/>
</dbReference>
<dbReference type="InterPro" id="IPR036873">
    <property type="entry name" value="Rhodanese-like_dom_sf"/>
</dbReference>
<evidence type="ECO:0000313" key="8">
    <source>
        <dbReference type="EMBL" id="AMS05216.1"/>
    </source>
</evidence>
<dbReference type="Gene3D" id="3.40.250.10">
    <property type="entry name" value="Rhodanese-like domain"/>
    <property type="match status" value="1"/>
</dbReference>
<dbReference type="Pfam" id="PF02852">
    <property type="entry name" value="Pyr_redox_dim"/>
    <property type="match status" value="1"/>
</dbReference>
<evidence type="ECO:0000256" key="4">
    <source>
        <dbReference type="ARBA" id="ARBA00022827"/>
    </source>
</evidence>
<evidence type="ECO:0000313" key="9">
    <source>
        <dbReference type="EMBL" id="AOZ46696.1"/>
    </source>
</evidence>
<comment type="similarity">
    <text evidence="2">Belongs to the class-III pyridine nucleotide-disulfide oxidoreductase family.</text>
</comment>
<gene>
    <name evidence="9" type="ORF">A8L58_08250</name>
    <name evidence="8" type="ORF">AXH35_06785</name>
</gene>
<keyword evidence="5" id="KW-0560">Oxidoreductase</keyword>
<dbReference type="RefSeq" id="WP_062819384.1">
    <property type="nucleotide sequence ID" value="NZ_CP014352.1"/>
</dbReference>
<reference evidence="8 10" key="2">
    <citation type="submission" date="2016-02" db="EMBL/GenBank/DDBJ databases">
        <title>Complete Genome Sequence of Propionibacterium acidipropionici ATCC 55737.</title>
        <authorList>
            <person name="Luna Flores C.H."/>
            <person name="Nielsen L.K."/>
            <person name="Marcellin E."/>
        </authorList>
    </citation>
    <scope>NUCLEOTIDE SEQUENCE [LARGE SCALE GENOMIC DNA]</scope>
    <source>
        <strain evidence="8 10">ATCC 55737</strain>
    </source>
</reference>
<keyword evidence="6" id="KW-0676">Redox-active center</keyword>
<evidence type="ECO:0000256" key="5">
    <source>
        <dbReference type="ARBA" id="ARBA00023002"/>
    </source>
</evidence>
<proteinExistence type="inferred from homology"/>
<dbReference type="EMBL" id="CP015970">
    <property type="protein sequence ID" value="AOZ46696.1"/>
    <property type="molecule type" value="Genomic_DNA"/>
</dbReference>
<dbReference type="InterPro" id="IPR036188">
    <property type="entry name" value="FAD/NAD-bd_sf"/>
</dbReference>
<feature type="domain" description="Rhodanese" evidence="7">
    <location>
        <begin position="455"/>
        <end position="540"/>
    </location>
</feature>
<dbReference type="PRINTS" id="PR00368">
    <property type="entry name" value="FADPNR"/>
</dbReference>
<dbReference type="PANTHER" id="PTHR43429">
    <property type="entry name" value="PYRIDINE NUCLEOTIDE-DISULFIDE OXIDOREDUCTASE DOMAIN-CONTAINING"/>
    <property type="match status" value="1"/>
</dbReference>
<dbReference type="GO" id="GO:0016491">
    <property type="term" value="F:oxidoreductase activity"/>
    <property type="evidence" value="ECO:0007669"/>
    <property type="project" value="UniProtKB-KW"/>
</dbReference>
<dbReference type="SUPFAM" id="SSF55424">
    <property type="entry name" value="FAD/NAD-linked reductases, dimerisation (C-terminal) domain"/>
    <property type="match status" value="1"/>
</dbReference>
<dbReference type="Proteomes" id="UP000178666">
    <property type="component" value="Chromosome"/>
</dbReference>
<accession>A0AAC9FC20</accession>
<dbReference type="InterPro" id="IPR016156">
    <property type="entry name" value="FAD/NAD-linked_Rdtase_dimer_sf"/>
</dbReference>
<comment type="cofactor">
    <cofactor evidence="1">
        <name>FAD</name>
        <dbReference type="ChEBI" id="CHEBI:57692"/>
    </cofactor>
</comment>
<dbReference type="InterPro" id="IPR004099">
    <property type="entry name" value="Pyr_nucl-diS_OxRdtase_dimer"/>
</dbReference>
<evidence type="ECO:0000256" key="1">
    <source>
        <dbReference type="ARBA" id="ARBA00001974"/>
    </source>
</evidence>
<dbReference type="AlphaFoldDB" id="A0AAC9FC20"/>
<dbReference type="Proteomes" id="UP000075221">
    <property type="component" value="Chromosome"/>
</dbReference>
<dbReference type="Pfam" id="PF00581">
    <property type="entry name" value="Rhodanese"/>
    <property type="match status" value="1"/>
</dbReference>
<dbReference type="PRINTS" id="PR00411">
    <property type="entry name" value="PNDRDTASEI"/>
</dbReference>
<name>A0AAC9FC20_9ACTN</name>
<dbReference type="Pfam" id="PF07992">
    <property type="entry name" value="Pyr_redox_2"/>
    <property type="match status" value="1"/>
</dbReference>
<dbReference type="PROSITE" id="PS50206">
    <property type="entry name" value="RHODANESE_3"/>
    <property type="match status" value="1"/>
</dbReference>
<organism evidence="8 10">
    <name type="scientific">Acidipropionibacterium acidipropionici</name>
    <dbReference type="NCBI Taxonomy" id="1748"/>
    <lineage>
        <taxon>Bacteria</taxon>
        <taxon>Bacillati</taxon>
        <taxon>Actinomycetota</taxon>
        <taxon>Actinomycetes</taxon>
        <taxon>Propionibacteriales</taxon>
        <taxon>Propionibacteriaceae</taxon>
        <taxon>Acidipropionibacterium</taxon>
    </lineage>
</organism>
<sequence>MRIVIIGGVAAGMSAATRLRRLQEDAEIIVVERGEHVSVANCGLPYHLGGVIENRSALLLQTPESLAARFRIDVRVRTEALAIHTAERAVELRLPDGTVESLGYDELVLTPGAAPIRPPIPGIEHALTLRDVTDLDRLIGAAEATEEAVVIGAGFIGVEVAENLVARGIAVHLVEAAGHVIAPLDPEMAEPVHARLRSHGVDLRLHSRVVGIDSDGVTLDSGERLPGALVLAAIGVRPESRLAAEAGLEVTASGAIAVGGHWATTDPHIHAAGDAVAKIDAISGDDVLVPLANTANRDGRLLADVISGRPGAARPTLGSAIVGAFGLQIAVTGWSETRLRAAGRPVRVIHTHPVNHAGYYPGATGMRLKLLVDPDTDLILGAQAVAEQGADKRIDVIATAMAGGLTASRLADLELCYAPQFGSAKDPVNFLGWADRNIADGLVETLQWHELDQAMADGARLVDVRTPAEHEAAAIPGSVLIPLDELRERLDDLPEGDLIVHCAAGLRSYIAARILTQHGRRAWSLDGGFATWADGRATAQ</sequence>
<keyword evidence="4" id="KW-0274">FAD</keyword>
<dbReference type="InterPro" id="IPR050260">
    <property type="entry name" value="FAD-bd_OxRdtase"/>
</dbReference>
<protein>
    <submittedName>
        <fullName evidence="8">CoA-disulfide reductase</fullName>
    </submittedName>
</protein>
<dbReference type="InterPro" id="IPR023753">
    <property type="entry name" value="FAD/NAD-binding_dom"/>
</dbReference>
<evidence type="ECO:0000313" key="11">
    <source>
        <dbReference type="Proteomes" id="UP000178666"/>
    </source>
</evidence>
<evidence type="ECO:0000256" key="3">
    <source>
        <dbReference type="ARBA" id="ARBA00022630"/>
    </source>
</evidence>
<dbReference type="PANTHER" id="PTHR43429:SF1">
    <property type="entry name" value="NAD(P)H SULFUR OXIDOREDUCTASE (COA-DEPENDENT)"/>
    <property type="match status" value="1"/>
</dbReference>
<reference evidence="9 11" key="1">
    <citation type="journal article" date="2016" name="Plant Dis.">
        <title>Improved production of propionic acid using genome shuffling.</title>
        <authorList>
            <person name="Luna-Flores C.H."/>
            <person name="Palfreyman R.W."/>
            <person name="Kromer J.O."/>
            <person name="Nielsen L.K."/>
            <person name="Marcellin E."/>
        </authorList>
    </citation>
    <scope>NUCLEOTIDE SEQUENCE [LARGE SCALE GENOMIC DNA]</scope>
    <source>
        <strain evidence="9 11">F3E8</strain>
    </source>
</reference>
<dbReference type="InterPro" id="IPR001763">
    <property type="entry name" value="Rhodanese-like_dom"/>
</dbReference>